<protein>
    <submittedName>
        <fullName evidence="15">Excinuclease ABC subunit A</fullName>
    </submittedName>
</protein>
<keyword evidence="9" id="KW-0862">Zinc</keyword>
<feature type="domain" description="ABC transporter" evidence="14">
    <location>
        <begin position="404"/>
        <end position="744"/>
    </location>
</feature>
<dbReference type="NCBIfam" id="TIGR00630">
    <property type="entry name" value="uvra"/>
    <property type="match status" value="1"/>
</dbReference>
<evidence type="ECO:0000259" key="14">
    <source>
        <dbReference type="PROSITE" id="PS50893"/>
    </source>
</evidence>
<dbReference type="PANTHER" id="PTHR43152">
    <property type="entry name" value="UVRABC SYSTEM PROTEIN A"/>
    <property type="match status" value="1"/>
</dbReference>
<keyword evidence="12" id="KW-0238">DNA-binding</keyword>
<dbReference type="GO" id="GO:0009380">
    <property type="term" value="C:excinuclease repair complex"/>
    <property type="evidence" value="ECO:0007669"/>
    <property type="project" value="InterPro"/>
</dbReference>
<reference evidence="15" key="1">
    <citation type="submission" date="2018-06" db="EMBL/GenBank/DDBJ databases">
        <authorList>
            <person name="Zhirakovskaya E."/>
        </authorList>
    </citation>
    <scope>NUCLEOTIDE SEQUENCE</scope>
</reference>
<dbReference type="FunFam" id="1.20.1580.10:FF:000002">
    <property type="entry name" value="UvrABC system protein A"/>
    <property type="match status" value="1"/>
</dbReference>
<comment type="subcellular location">
    <subcellularLocation>
        <location evidence="1">Cytoplasm</location>
    </subcellularLocation>
</comment>
<dbReference type="SMART" id="SM00382">
    <property type="entry name" value="AAA"/>
    <property type="match status" value="1"/>
</dbReference>
<feature type="non-terminal residue" evidence="15">
    <location>
        <position position="1"/>
    </location>
</feature>
<dbReference type="InterPro" id="IPR004602">
    <property type="entry name" value="UvrA"/>
</dbReference>
<dbReference type="InterPro" id="IPR041552">
    <property type="entry name" value="UvrA_DNA-bd"/>
</dbReference>
<dbReference type="PROSITE" id="PS00211">
    <property type="entry name" value="ABC_TRANSPORTER_1"/>
    <property type="match status" value="2"/>
</dbReference>
<dbReference type="Pfam" id="PF17755">
    <property type="entry name" value="UvrA_DNA-bind"/>
    <property type="match status" value="1"/>
</dbReference>
<dbReference type="InterPro" id="IPR003593">
    <property type="entry name" value="AAA+_ATPase"/>
</dbReference>
<dbReference type="GO" id="GO:0008270">
    <property type="term" value="F:zinc ion binding"/>
    <property type="evidence" value="ECO:0007669"/>
    <property type="project" value="UniProtKB-KW"/>
</dbReference>
<dbReference type="SUPFAM" id="SSF52540">
    <property type="entry name" value="P-loop containing nucleoside triphosphate hydrolases"/>
    <property type="match status" value="2"/>
</dbReference>
<keyword evidence="13" id="KW-0234">DNA repair</keyword>
<dbReference type="GO" id="GO:0003677">
    <property type="term" value="F:DNA binding"/>
    <property type="evidence" value="ECO:0007669"/>
    <property type="project" value="UniProtKB-KW"/>
</dbReference>
<dbReference type="GO" id="GO:0006289">
    <property type="term" value="P:nucleotide-excision repair"/>
    <property type="evidence" value="ECO:0007669"/>
    <property type="project" value="InterPro"/>
</dbReference>
<dbReference type="PANTHER" id="PTHR43152:SF3">
    <property type="entry name" value="UVRABC SYSTEM PROTEIN A"/>
    <property type="match status" value="1"/>
</dbReference>
<dbReference type="InterPro" id="IPR003439">
    <property type="entry name" value="ABC_transporter-like_ATP-bd"/>
</dbReference>
<dbReference type="GO" id="GO:0016887">
    <property type="term" value="F:ATP hydrolysis activity"/>
    <property type="evidence" value="ECO:0007669"/>
    <property type="project" value="InterPro"/>
</dbReference>
<dbReference type="AlphaFoldDB" id="A0A3B1DK04"/>
<evidence type="ECO:0000256" key="2">
    <source>
        <dbReference type="ARBA" id="ARBA00022490"/>
    </source>
</evidence>
<dbReference type="EMBL" id="UOGK01000482">
    <property type="protein sequence ID" value="VAX41042.1"/>
    <property type="molecule type" value="Genomic_DNA"/>
</dbReference>
<keyword evidence="11" id="KW-0267">Excision nuclease</keyword>
<evidence type="ECO:0000256" key="9">
    <source>
        <dbReference type="ARBA" id="ARBA00022833"/>
    </source>
</evidence>
<evidence type="ECO:0000256" key="13">
    <source>
        <dbReference type="ARBA" id="ARBA00023204"/>
    </source>
</evidence>
<dbReference type="Gene3D" id="3.40.50.300">
    <property type="entry name" value="P-loop containing nucleotide triphosphate hydrolases"/>
    <property type="match status" value="2"/>
</dbReference>
<keyword evidence="3" id="KW-0479">Metal-binding</keyword>
<dbReference type="GO" id="GO:0005737">
    <property type="term" value="C:cytoplasm"/>
    <property type="evidence" value="ECO:0007669"/>
    <property type="project" value="UniProtKB-SubCell"/>
</dbReference>
<keyword evidence="8" id="KW-0863">Zinc-finger</keyword>
<sequence length="751" mass="82257">GLKTQDSGLKTQDWTDHAFSEKFADPEHPEYALEELSPRLFSFNSPFGACKTCHGLGNLLEFDEALVIPDDSKTLAEGAVQAWAKNGPVRAWFNRKLRKFCKNTGASFSQPVKEFTAAQRKVLLYGEEGSSKPKRATSRRSRASQHFEGVIPNITSWWESTDNPSVKEWLNGFMSQRACQDCHGDRLRIEALHVQIESTHKADIAKAHSATVIGRPRSDGTMLNIAELGRLNINDAEAFIEGLVLSKEQERIAEPIIREVGNRLRFLTSVGLEYLSLDRKTATLSGGEAQRIRLASQVGSGLVGACYVLDEPTIGLHQRDNDRLIRTLRHLTDIGNTVIVVEHDEDMIRAADHVLDIGPGPGVHGGEVVAQGTVAQVCKVKASITGDYLAGRREIETPKTRRTLSEKEAVVIKGARANNLKNIDVTIPLGGFICVTGVSGSGKSTLVNDILLQATRKHLLGTKVVPGAHSRINGLHRIDRVIEVDQSPIGRTPRSNPATYTGFFDDVRKIFTQTKESKIRGYKPGRFSFNVPAKNGGGRCEACQGQGLKKIEMHFLPDVYVECEVCEGKRYNRETLEVTYRGKNIADVLGMTIEEACGFFENHPKIVRFVRCLHDVGLDYITLGQPSTQLSGGEAQRVKLATELGKGVRHDGTGTGERTLYILDEPTTGLHFEDIRKLIGVLNRLADAGNTLVVIEHNLDVIKCADWVIDLGPEGGDAGGTLIASGTPEQVAKVKTSYTGQYLKGMVGRGG</sequence>
<dbReference type="CDD" id="cd03271">
    <property type="entry name" value="ABC_UvrA_II"/>
    <property type="match status" value="1"/>
</dbReference>
<evidence type="ECO:0000256" key="12">
    <source>
        <dbReference type="ARBA" id="ARBA00023125"/>
    </source>
</evidence>
<dbReference type="InterPro" id="IPR017871">
    <property type="entry name" value="ABC_transporter-like_CS"/>
</dbReference>
<evidence type="ECO:0000256" key="8">
    <source>
        <dbReference type="ARBA" id="ARBA00022771"/>
    </source>
</evidence>
<evidence type="ECO:0000256" key="6">
    <source>
        <dbReference type="ARBA" id="ARBA00022763"/>
    </source>
</evidence>
<keyword evidence="4" id="KW-0677">Repeat</keyword>
<organism evidence="15">
    <name type="scientific">hydrothermal vent metagenome</name>
    <dbReference type="NCBI Taxonomy" id="652676"/>
    <lineage>
        <taxon>unclassified sequences</taxon>
        <taxon>metagenomes</taxon>
        <taxon>ecological metagenomes</taxon>
    </lineage>
</organism>
<keyword evidence="6" id="KW-0227">DNA damage</keyword>
<evidence type="ECO:0000256" key="10">
    <source>
        <dbReference type="ARBA" id="ARBA00022840"/>
    </source>
</evidence>
<dbReference type="InterPro" id="IPR027417">
    <property type="entry name" value="P-loop_NTPase"/>
</dbReference>
<gene>
    <name evidence="15" type="ORF">MNBD_PLANCTO03-639</name>
</gene>
<evidence type="ECO:0000313" key="15">
    <source>
        <dbReference type="EMBL" id="VAX41042.1"/>
    </source>
</evidence>
<dbReference type="GO" id="GO:0004518">
    <property type="term" value="F:nuclease activity"/>
    <property type="evidence" value="ECO:0007669"/>
    <property type="project" value="UniProtKB-KW"/>
</dbReference>
<evidence type="ECO:0000256" key="5">
    <source>
        <dbReference type="ARBA" id="ARBA00022741"/>
    </source>
</evidence>
<evidence type="ECO:0000256" key="1">
    <source>
        <dbReference type="ARBA" id="ARBA00004496"/>
    </source>
</evidence>
<name>A0A3B1DK04_9ZZZZ</name>
<dbReference type="PROSITE" id="PS50893">
    <property type="entry name" value="ABC_TRANSPORTER_2"/>
    <property type="match status" value="1"/>
</dbReference>
<evidence type="ECO:0000256" key="4">
    <source>
        <dbReference type="ARBA" id="ARBA00022737"/>
    </source>
</evidence>
<proteinExistence type="predicted"/>
<keyword evidence="5" id="KW-0547">Nucleotide-binding</keyword>
<dbReference type="GO" id="GO:0005524">
    <property type="term" value="F:ATP binding"/>
    <property type="evidence" value="ECO:0007669"/>
    <property type="project" value="UniProtKB-KW"/>
</dbReference>
<evidence type="ECO:0000256" key="11">
    <source>
        <dbReference type="ARBA" id="ARBA00022881"/>
    </source>
</evidence>
<keyword evidence="2" id="KW-0963">Cytoplasm</keyword>
<evidence type="ECO:0000256" key="7">
    <source>
        <dbReference type="ARBA" id="ARBA00022769"/>
    </source>
</evidence>
<keyword evidence="10" id="KW-0067">ATP-binding</keyword>
<evidence type="ECO:0000256" key="3">
    <source>
        <dbReference type="ARBA" id="ARBA00022723"/>
    </source>
</evidence>
<dbReference type="Gene3D" id="1.10.8.280">
    <property type="entry name" value="ABC transporter ATPase domain-like"/>
    <property type="match status" value="1"/>
</dbReference>
<dbReference type="Gene3D" id="1.20.1580.10">
    <property type="entry name" value="ABC transporter ATPase like domain"/>
    <property type="match status" value="2"/>
</dbReference>
<keyword evidence="7" id="KW-0228">DNA excision</keyword>
<accession>A0A3B1DK04</accession>